<gene>
    <name evidence="2" type="ORF">GQ55_3G317900</name>
</gene>
<name>A0A2T7EFC0_9POAL</name>
<proteinExistence type="predicted"/>
<reference evidence="2 3" key="1">
    <citation type="submission" date="2018-04" db="EMBL/GenBank/DDBJ databases">
        <title>WGS assembly of Panicum hallii var. hallii HAL2.</title>
        <authorList>
            <person name="Lovell J."/>
            <person name="Jenkins J."/>
            <person name="Lowry D."/>
            <person name="Mamidi S."/>
            <person name="Sreedasyam A."/>
            <person name="Weng X."/>
            <person name="Barry K."/>
            <person name="Bonette J."/>
            <person name="Campitelli B."/>
            <person name="Daum C."/>
            <person name="Gordon S."/>
            <person name="Gould B."/>
            <person name="Lipzen A."/>
            <person name="MacQueen A."/>
            <person name="Palacio-Mejia J."/>
            <person name="Plott C."/>
            <person name="Shakirov E."/>
            <person name="Shu S."/>
            <person name="Yoshinaga Y."/>
            <person name="Zane M."/>
            <person name="Rokhsar D."/>
            <person name="Grimwood J."/>
            <person name="Schmutz J."/>
            <person name="Juenger T."/>
        </authorList>
    </citation>
    <scope>NUCLEOTIDE SEQUENCE [LARGE SCALE GENOMIC DNA]</scope>
    <source>
        <strain evidence="3">cv. HAL2</strain>
    </source>
</reference>
<organism evidence="2 3">
    <name type="scientific">Panicum hallii var. hallii</name>
    <dbReference type="NCBI Taxonomy" id="1504633"/>
    <lineage>
        <taxon>Eukaryota</taxon>
        <taxon>Viridiplantae</taxon>
        <taxon>Streptophyta</taxon>
        <taxon>Embryophyta</taxon>
        <taxon>Tracheophyta</taxon>
        <taxon>Spermatophyta</taxon>
        <taxon>Magnoliopsida</taxon>
        <taxon>Liliopsida</taxon>
        <taxon>Poales</taxon>
        <taxon>Poaceae</taxon>
        <taxon>PACMAD clade</taxon>
        <taxon>Panicoideae</taxon>
        <taxon>Panicodae</taxon>
        <taxon>Paniceae</taxon>
        <taxon>Panicinae</taxon>
        <taxon>Panicum</taxon>
        <taxon>Panicum sect. Panicum</taxon>
    </lineage>
</organism>
<dbReference type="EMBL" id="CM009751">
    <property type="protein sequence ID" value="PUZ66523.1"/>
    <property type="molecule type" value="Genomic_DNA"/>
</dbReference>
<keyword evidence="3" id="KW-1185">Reference proteome</keyword>
<evidence type="ECO:0000256" key="1">
    <source>
        <dbReference type="SAM" id="MobiDB-lite"/>
    </source>
</evidence>
<sequence>MPSSLSALVRHAVGALHPDPPRRRRPPPRSATAPPRSATPPPLKTSASDPSCCRHPGPPPPVRRAAVTPIRRPQSVIRAFFFKTSLSRMLEHIFWFGMAPSYKFSNQTL</sequence>
<feature type="region of interest" description="Disordered" evidence="1">
    <location>
        <begin position="1"/>
        <end position="65"/>
    </location>
</feature>
<dbReference type="Gramene" id="PUZ66523">
    <property type="protein sequence ID" value="PUZ66523"/>
    <property type="gene ID" value="GQ55_3G317900"/>
</dbReference>
<evidence type="ECO:0000313" key="2">
    <source>
        <dbReference type="EMBL" id="PUZ66523.1"/>
    </source>
</evidence>
<dbReference type="Proteomes" id="UP000244336">
    <property type="component" value="Chromosome 3"/>
</dbReference>
<evidence type="ECO:0000313" key="3">
    <source>
        <dbReference type="Proteomes" id="UP000244336"/>
    </source>
</evidence>
<dbReference type="AlphaFoldDB" id="A0A2T7EFC0"/>
<accession>A0A2T7EFC0</accession>
<protein>
    <submittedName>
        <fullName evidence="2">Uncharacterized protein</fullName>
    </submittedName>
</protein>